<proteinExistence type="predicted"/>
<dbReference type="EMBL" id="LAZR01001469">
    <property type="protein sequence ID" value="KKN44116.1"/>
    <property type="molecule type" value="Genomic_DNA"/>
</dbReference>
<sequence length="116" mass="13278">MVKAIFLHQGMTVDIEINITFKSRIATVSLPDDSLITKHIVDYFESEEFKDVFLTTGKRHVPYPFLKGAIGVDLTKYLNQFSQHVFKKTSVTRLASLQQHQKPGTIEVDITYYANN</sequence>
<accession>A0A0F9T529</accession>
<organism evidence="1">
    <name type="scientific">marine sediment metagenome</name>
    <dbReference type="NCBI Taxonomy" id="412755"/>
    <lineage>
        <taxon>unclassified sequences</taxon>
        <taxon>metagenomes</taxon>
        <taxon>ecological metagenomes</taxon>
    </lineage>
</organism>
<name>A0A0F9T529_9ZZZZ</name>
<comment type="caution">
    <text evidence="1">The sequence shown here is derived from an EMBL/GenBank/DDBJ whole genome shotgun (WGS) entry which is preliminary data.</text>
</comment>
<reference evidence="1" key="1">
    <citation type="journal article" date="2015" name="Nature">
        <title>Complex archaea that bridge the gap between prokaryotes and eukaryotes.</title>
        <authorList>
            <person name="Spang A."/>
            <person name="Saw J.H."/>
            <person name="Jorgensen S.L."/>
            <person name="Zaremba-Niedzwiedzka K."/>
            <person name="Martijn J."/>
            <person name="Lind A.E."/>
            <person name="van Eijk R."/>
            <person name="Schleper C."/>
            <person name="Guy L."/>
            <person name="Ettema T.J."/>
        </authorList>
    </citation>
    <scope>NUCLEOTIDE SEQUENCE</scope>
</reference>
<protein>
    <submittedName>
        <fullName evidence="1">Uncharacterized protein</fullName>
    </submittedName>
</protein>
<dbReference type="AlphaFoldDB" id="A0A0F9T529"/>
<gene>
    <name evidence="1" type="ORF">LCGC14_0696430</name>
</gene>
<evidence type="ECO:0000313" key="1">
    <source>
        <dbReference type="EMBL" id="KKN44116.1"/>
    </source>
</evidence>